<evidence type="ECO:0000313" key="2">
    <source>
        <dbReference type="Proteomes" id="UP000095280"/>
    </source>
</evidence>
<reference evidence="3" key="1">
    <citation type="submission" date="2016-11" db="UniProtKB">
        <authorList>
            <consortium name="WormBaseParasite"/>
        </authorList>
    </citation>
    <scope>IDENTIFICATION</scope>
</reference>
<keyword evidence="2" id="KW-1185">Reference proteome</keyword>
<sequence length="236" mass="25505">KSQPFCSTGGSANSFAPSGHSAPIVRLPRRRRPVCSQTLKRRVAWLRRRSFAGSGQAISRLIRRLELRRSARLAGRICIALHALKDAHLWALRQRGRSAAACARTSGCLLRHRGSAPDTRPDHLGRLPTGTVRPCGLDPELAPALLGYLYCGARSACAPPPAHRPLWPPFATTTRPPPGPQTVGHRPPGDCVLIFEEAETRARANRAALPPGPALACRSPVLCRAFVEKRLAAARG</sequence>
<evidence type="ECO:0000313" key="3">
    <source>
        <dbReference type="WBParaSite" id="maker-unitig_39613-snap-gene-0.4-mRNA-1"/>
    </source>
</evidence>
<organism evidence="2 3">
    <name type="scientific">Macrostomum lignano</name>
    <dbReference type="NCBI Taxonomy" id="282301"/>
    <lineage>
        <taxon>Eukaryota</taxon>
        <taxon>Metazoa</taxon>
        <taxon>Spiralia</taxon>
        <taxon>Lophotrochozoa</taxon>
        <taxon>Platyhelminthes</taxon>
        <taxon>Rhabditophora</taxon>
        <taxon>Macrostomorpha</taxon>
        <taxon>Macrostomida</taxon>
        <taxon>Macrostomidae</taxon>
        <taxon>Macrostomum</taxon>
    </lineage>
</organism>
<proteinExistence type="predicted"/>
<dbReference type="WBParaSite" id="maker-unitig_39613-snap-gene-0.4-mRNA-1">
    <property type="protein sequence ID" value="maker-unitig_39613-snap-gene-0.4-mRNA-1"/>
    <property type="gene ID" value="maker-unitig_39613-snap-gene-0.4"/>
</dbReference>
<dbReference type="AlphaFoldDB" id="A0A1I8FN05"/>
<feature type="region of interest" description="Disordered" evidence="1">
    <location>
        <begin position="1"/>
        <end position="22"/>
    </location>
</feature>
<protein>
    <submittedName>
        <fullName evidence="3">BTB domain-containing protein</fullName>
    </submittedName>
</protein>
<feature type="compositionally biased region" description="Polar residues" evidence="1">
    <location>
        <begin position="1"/>
        <end position="16"/>
    </location>
</feature>
<name>A0A1I8FN05_9PLAT</name>
<evidence type="ECO:0000256" key="1">
    <source>
        <dbReference type="SAM" id="MobiDB-lite"/>
    </source>
</evidence>
<dbReference type="Proteomes" id="UP000095280">
    <property type="component" value="Unplaced"/>
</dbReference>
<accession>A0A1I8FN05</accession>